<evidence type="ECO:0000313" key="15">
    <source>
        <dbReference type="WBParaSite" id="maker-uti_cns_0045383-snap-gene-1.24-mRNA-1"/>
    </source>
</evidence>
<dbReference type="Gene3D" id="1.10.10.60">
    <property type="entry name" value="Homeodomain-like"/>
    <property type="match status" value="1"/>
</dbReference>
<dbReference type="InterPro" id="IPR050453">
    <property type="entry name" value="LIM_Homeobox_TF"/>
</dbReference>
<dbReference type="WBParaSite" id="maker-uti_cns_0045383-snap-gene-1.24-mRNA-1">
    <property type="protein sequence ID" value="maker-uti_cns_0045383-snap-gene-1.24-mRNA-1"/>
    <property type="gene ID" value="maker-uti_cns_0045383-snap-gene-1.24"/>
</dbReference>
<dbReference type="InterPro" id="IPR001781">
    <property type="entry name" value="Znf_LIM"/>
</dbReference>
<evidence type="ECO:0000256" key="4">
    <source>
        <dbReference type="ARBA" id="ARBA00022833"/>
    </source>
</evidence>
<accession>A0A1I8J056</accession>
<evidence type="ECO:0000256" key="7">
    <source>
        <dbReference type="ARBA" id="ARBA00023155"/>
    </source>
</evidence>
<comment type="subcellular location">
    <subcellularLocation>
        <location evidence="1 9 11">Nucleus</location>
    </subcellularLocation>
</comment>
<evidence type="ECO:0000256" key="11">
    <source>
        <dbReference type="RuleBase" id="RU000682"/>
    </source>
</evidence>
<protein>
    <submittedName>
        <fullName evidence="15">LIM/homeobox protein Lhx9</fullName>
    </submittedName>
</protein>
<evidence type="ECO:0000256" key="6">
    <source>
        <dbReference type="ARBA" id="ARBA00023125"/>
    </source>
</evidence>
<evidence type="ECO:0000256" key="3">
    <source>
        <dbReference type="ARBA" id="ARBA00022737"/>
    </source>
</evidence>
<organism evidence="14 15">
    <name type="scientific">Macrostomum lignano</name>
    <dbReference type="NCBI Taxonomy" id="282301"/>
    <lineage>
        <taxon>Eukaryota</taxon>
        <taxon>Metazoa</taxon>
        <taxon>Spiralia</taxon>
        <taxon>Lophotrochozoa</taxon>
        <taxon>Platyhelminthes</taxon>
        <taxon>Rhabditophora</taxon>
        <taxon>Macrostomorpha</taxon>
        <taxon>Macrostomida</taxon>
        <taxon>Macrostomidae</taxon>
        <taxon>Macrostomum</taxon>
    </lineage>
</organism>
<dbReference type="SUPFAM" id="SSF57716">
    <property type="entry name" value="Glucocorticoid receptor-like (DNA-binding domain)"/>
    <property type="match status" value="2"/>
</dbReference>
<reference evidence="15" key="1">
    <citation type="submission" date="2016-11" db="UniProtKB">
        <authorList>
            <consortium name="WormBaseParasite"/>
        </authorList>
    </citation>
    <scope>IDENTIFICATION</scope>
</reference>
<dbReference type="GO" id="GO:0030182">
    <property type="term" value="P:neuron differentiation"/>
    <property type="evidence" value="ECO:0007669"/>
    <property type="project" value="TreeGrafter"/>
</dbReference>
<name>A0A1I8J056_9PLAT</name>
<evidence type="ECO:0000256" key="8">
    <source>
        <dbReference type="ARBA" id="ARBA00023242"/>
    </source>
</evidence>
<feature type="domain" description="Homeobox" evidence="13">
    <location>
        <begin position="244"/>
        <end position="290"/>
    </location>
</feature>
<keyword evidence="6 9" id="KW-0238">DNA-binding</keyword>
<keyword evidence="7 9" id="KW-0371">Homeobox</keyword>
<dbReference type="GO" id="GO:0000977">
    <property type="term" value="F:RNA polymerase II transcription regulatory region sequence-specific DNA binding"/>
    <property type="evidence" value="ECO:0007669"/>
    <property type="project" value="TreeGrafter"/>
</dbReference>
<proteinExistence type="predicted"/>
<dbReference type="Proteomes" id="UP000095280">
    <property type="component" value="Unplaced"/>
</dbReference>
<evidence type="ECO:0000256" key="10">
    <source>
        <dbReference type="PROSITE-ProRule" id="PRU00125"/>
    </source>
</evidence>
<evidence type="ECO:0000256" key="9">
    <source>
        <dbReference type="PROSITE-ProRule" id="PRU00108"/>
    </source>
</evidence>
<dbReference type="SUPFAM" id="SSF46689">
    <property type="entry name" value="Homeodomain-like"/>
    <property type="match status" value="1"/>
</dbReference>
<dbReference type="GO" id="GO:0000981">
    <property type="term" value="F:DNA-binding transcription factor activity, RNA polymerase II-specific"/>
    <property type="evidence" value="ECO:0007669"/>
    <property type="project" value="TreeGrafter"/>
</dbReference>
<evidence type="ECO:0000313" key="14">
    <source>
        <dbReference type="Proteomes" id="UP000095280"/>
    </source>
</evidence>
<dbReference type="PANTHER" id="PTHR24208:SF168">
    <property type="entry name" value="PROTEIN APTEROUS"/>
    <property type="match status" value="1"/>
</dbReference>
<keyword evidence="8 9" id="KW-0539">Nucleus</keyword>
<dbReference type="InterPro" id="IPR009057">
    <property type="entry name" value="Homeodomain-like_sf"/>
</dbReference>
<sequence>GCQQLLCPDSQSQSSVVTSFQSRQNCSGCGEEIRERYFLQTGDSGFWHAECLRCAACQTPLAHEVTCYCKHGLVYCKQDYARIFKCGTCARCGQKIDTNELVMRVPGLVFHLDCFACATCSRRLRTGELFGLQEGIVYCRDDYEILLHTLRHRRLSEASSTSFCAQAPAFYNGTGAVQKGRPRKKRIDEVACEFKRLGTRGCNCGSVQFRVLLVSKNQGLEYESVQFLEDFDHRSEEYSLNSPPRQKRMRTSFKHHQIRTMKAYFGLNHNPDAKDLKQLAEKTGLSKRVL</sequence>
<keyword evidence="3" id="KW-0677">Repeat</keyword>
<evidence type="ECO:0000256" key="2">
    <source>
        <dbReference type="ARBA" id="ARBA00022723"/>
    </source>
</evidence>
<keyword evidence="2 10" id="KW-0479">Metal-binding</keyword>
<evidence type="ECO:0000259" key="12">
    <source>
        <dbReference type="PROSITE" id="PS50023"/>
    </source>
</evidence>
<keyword evidence="4 10" id="KW-0862">Zinc</keyword>
<dbReference type="InterPro" id="IPR001356">
    <property type="entry name" value="HD"/>
</dbReference>
<keyword evidence="14" id="KW-1185">Reference proteome</keyword>
<dbReference type="PROSITE" id="PS50023">
    <property type="entry name" value="LIM_DOMAIN_2"/>
    <property type="match status" value="2"/>
</dbReference>
<feature type="domain" description="LIM zinc-binding" evidence="12">
    <location>
        <begin position="24"/>
        <end position="86"/>
    </location>
</feature>
<evidence type="ECO:0000256" key="5">
    <source>
        <dbReference type="ARBA" id="ARBA00023038"/>
    </source>
</evidence>
<dbReference type="CDD" id="cd00086">
    <property type="entry name" value="homeodomain"/>
    <property type="match status" value="1"/>
</dbReference>
<dbReference type="AlphaFoldDB" id="A0A1I8J056"/>
<evidence type="ECO:0000259" key="13">
    <source>
        <dbReference type="PROSITE" id="PS50071"/>
    </source>
</evidence>
<dbReference type="GO" id="GO:0005634">
    <property type="term" value="C:nucleus"/>
    <property type="evidence" value="ECO:0007669"/>
    <property type="project" value="UniProtKB-SubCell"/>
</dbReference>
<dbReference type="Pfam" id="PF00412">
    <property type="entry name" value="LIM"/>
    <property type="match status" value="2"/>
</dbReference>
<dbReference type="PROSITE" id="PS50071">
    <property type="entry name" value="HOMEOBOX_2"/>
    <property type="match status" value="1"/>
</dbReference>
<dbReference type="SMART" id="SM00132">
    <property type="entry name" value="LIM"/>
    <property type="match status" value="2"/>
</dbReference>
<dbReference type="Pfam" id="PF00046">
    <property type="entry name" value="Homeodomain"/>
    <property type="match status" value="1"/>
</dbReference>
<dbReference type="PANTHER" id="PTHR24208">
    <property type="entry name" value="LIM/HOMEOBOX PROTEIN LHX"/>
    <property type="match status" value="1"/>
</dbReference>
<evidence type="ECO:0000256" key="1">
    <source>
        <dbReference type="ARBA" id="ARBA00004123"/>
    </source>
</evidence>
<dbReference type="Gene3D" id="2.10.110.10">
    <property type="entry name" value="Cysteine Rich Protein"/>
    <property type="match status" value="2"/>
</dbReference>
<feature type="domain" description="LIM zinc-binding" evidence="12">
    <location>
        <begin position="87"/>
        <end position="149"/>
    </location>
</feature>
<keyword evidence="5 10" id="KW-0440">LIM domain</keyword>
<dbReference type="GO" id="GO:0046872">
    <property type="term" value="F:metal ion binding"/>
    <property type="evidence" value="ECO:0007669"/>
    <property type="project" value="UniProtKB-KW"/>
</dbReference>